<feature type="transmembrane region" description="Helical" evidence="1">
    <location>
        <begin position="67"/>
        <end position="86"/>
    </location>
</feature>
<feature type="transmembrane region" description="Helical" evidence="1">
    <location>
        <begin position="26"/>
        <end position="47"/>
    </location>
</feature>
<reference evidence="2" key="2">
    <citation type="journal article" date="2015" name="Data Brief">
        <title>Shoot transcriptome of the giant reed, Arundo donax.</title>
        <authorList>
            <person name="Barrero R.A."/>
            <person name="Guerrero F.D."/>
            <person name="Moolhuijzen P."/>
            <person name="Goolsby J.A."/>
            <person name="Tidwell J."/>
            <person name="Bellgard S.E."/>
            <person name="Bellgard M.I."/>
        </authorList>
    </citation>
    <scope>NUCLEOTIDE SEQUENCE</scope>
    <source>
        <tissue evidence="2">Shoot tissue taken approximately 20 cm above the soil surface</tissue>
    </source>
</reference>
<accession>A0A0A9FF77</accession>
<keyword evidence="1" id="KW-0472">Membrane</keyword>
<dbReference type="EMBL" id="GBRH01186231">
    <property type="protein sequence ID" value="JAE11665.1"/>
    <property type="molecule type" value="Transcribed_RNA"/>
</dbReference>
<proteinExistence type="predicted"/>
<protein>
    <submittedName>
        <fullName evidence="2">Uncharacterized protein</fullName>
    </submittedName>
</protein>
<keyword evidence="1" id="KW-0812">Transmembrane</keyword>
<evidence type="ECO:0000313" key="2">
    <source>
        <dbReference type="EMBL" id="JAE11665.1"/>
    </source>
</evidence>
<evidence type="ECO:0000256" key="1">
    <source>
        <dbReference type="SAM" id="Phobius"/>
    </source>
</evidence>
<dbReference type="AlphaFoldDB" id="A0A0A9FF77"/>
<name>A0A0A9FF77_ARUDO</name>
<sequence length="135" mass="15532">MRFYMHTFIRVHPPLPLNNLHFLMRCAHFCSAKIIYFASICIVIYFFNHDGTRISSCVFLMYLCDHNPRVLGIVINYGTCLLTLMFGRGHILCYRHCSFLYCGLTGIGIVDSAGNSSISRSFMRLVNRGDNFLFT</sequence>
<keyword evidence="1" id="KW-1133">Transmembrane helix</keyword>
<reference evidence="2" key="1">
    <citation type="submission" date="2014-09" db="EMBL/GenBank/DDBJ databases">
        <authorList>
            <person name="Magalhaes I.L.F."/>
            <person name="Oliveira U."/>
            <person name="Santos F.R."/>
            <person name="Vidigal T.H.D.A."/>
            <person name="Brescovit A.D."/>
            <person name="Santos A.J."/>
        </authorList>
    </citation>
    <scope>NUCLEOTIDE SEQUENCE</scope>
    <source>
        <tissue evidence="2">Shoot tissue taken approximately 20 cm above the soil surface</tissue>
    </source>
</reference>
<organism evidence="2">
    <name type="scientific">Arundo donax</name>
    <name type="common">Giant reed</name>
    <name type="synonym">Donax arundinaceus</name>
    <dbReference type="NCBI Taxonomy" id="35708"/>
    <lineage>
        <taxon>Eukaryota</taxon>
        <taxon>Viridiplantae</taxon>
        <taxon>Streptophyta</taxon>
        <taxon>Embryophyta</taxon>
        <taxon>Tracheophyta</taxon>
        <taxon>Spermatophyta</taxon>
        <taxon>Magnoliopsida</taxon>
        <taxon>Liliopsida</taxon>
        <taxon>Poales</taxon>
        <taxon>Poaceae</taxon>
        <taxon>PACMAD clade</taxon>
        <taxon>Arundinoideae</taxon>
        <taxon>Arundineae</taxon>
        <taxon>Arundo</taxon>
    </lineage>
</organism>